<dbReference type="EMBL" id="JAQJZL010000016">
    <property type="protein sequence ID" value="KAJ6023474.1"/>
    <property type="molecule type" value="Genomic_DNA"/>
</dbReference>
<dbReference type="InterPro" id="IPR045010">
    <property type="entry name" value="MDR_fam"/>
</dbReference>
<protein>
    <submittedName>
        <fullName evidence="1">Alcohol dehydrogenase C-terminal</fullName>
    </submittedName>
</protein>
<proteinExistence type="predicted"/>
<dbReference type="Proteomes" id="UP001219568">
    <property type="component" value="Unassembled WGS sequence"/>
</dbReference>
<dbReference type="SUPFAM" id="SSF51735">
    <property type="entry name" value="NAD(P)-binding Rossmann-fold domains"/>
    <property type="match status" value="1"/>
</dbReference>
<accession>A0AAD6HZV1</accession>
<name>A0AAD6HZV1_PENCN</name>
<dbReference type="Gene3D" id="3.40.50.720">
    <property type="entry name" value="NAD(P)-binding Rossmann-like Domain"/>
    <property type="match status" value="1"/>
</dbReference>
<keyword evidence="2" id="KW-1185">Reference proteome</keyword>
<evidence type="ECO:0000313" key="2">
    <source>
        <dbReference type="Proteomes" id="UP001219568"/>
    </source>
</evidence>
<dbReference type="Gene3D" id="3.90.180.10">
    <property type="entry name" value="Medium-chain alcohol dehydrogenases, catalytic domain"/>
    <property type="match status" value="1"/>
</dbReference>
<dbReference type="PANTHER" id="PTHR43205:SF42">
    <property type="entry name" value="ALCOHOL DEHYDROGENASE, ZINC-CONTAINING (AFU_ORTHOLOGUE AFUA_7G04530)"/>
    <property type="match status" value="1"/>
</dbReference>
<dbReference type="InterPro" id="IPR036291">
    <property type="entry name" value="NAD(P)-bd_dom_sf"/>
</dbReference>
<reference evidence="1" key="2">
    <citation type="submission" date="2023-01" db="EMBL/GenBank/DDBJ databases">
        <authorList>
            <person name="Petersen C."/>
        </authorList>
    </citation>
    <scope>NUCLEOTIDE SEQUENCE</scope>
    <source>
        <strain evidence="1">IBT 15450</strain>
    </source>
</reference>
<sequence>MSAEYLATQLAKRPETTIVPGDVRDKNASNSSFARSSDARWLDDRPSYIPPVAFGEIMCGHDLGLGSYAVGMMGWTEKAVVNESCLNAISTPDPVHAGRLTDSMGILGLTGVTAYWGMIEVVGVKPGDFVVVSGAAGATGTMAGQIAKIHDATVYGTAGSAEISAHERIRFSA</sequence>
<comment type="caution">
    <text evidence="1">The sequence shown here is derived from an EMBL/GenBank/DDBJ whole genome shotgun (WGS) entry which is preliminary data.</text>
</comment>
<evidence type="ECO:0000313" key="1">
    <source>
        <dbReference type="EMBL" id="KAJ6023474.1"/>
    </source>
</evidence>
<dbReference type="GO" id="GO:0016628">
    <property type="term" value="F:oxidoreductase activity, acting on the CH-CH group of donors, NAD or NADP as acceptor"/>
    <property type="evidence" value="ECO:0007669"/>
    <property type="project" value="InterPro"/>
</dbReference>
<dbReference type="AlphaFoldDB" id="A0AAD6HZV1"/>
<dbReference type="PANTHER" id="PTHR43205">
    <property type="entry name" value="PROSTAGLANDIN REDUCTASE"/>
    <property type="match status" value="1"/>
</dbReference>
<gene>
    <name evidence="1" type="ORF">N7460_013869</name>
</gene>
<organism evidence="1 2">
    <name type="scientific">Penicillium canescens</name>
    <dbReference type="NCBI Taxonomy" id="5083"/>
    <lineage>
        <taxon>Eukaryota</taxon>
        <taxon>Fungi</taxon>
        <taxon>Dikarya</taxon>
        <taxon>Ascomycota</taxon>
        <taxon>Pezizomycotina</taxon>
        <taxon>Eurotiomycetes</taxon>
        <taxon>Eurotiomycetidae</taxon>
        <taxon>Eurotiales</taxon>
        <taxon>Aspergillaceae</taxon>
        <taxon>Penicillium</taxon>
    </lineage>
</organism>
<reference evidence="1" key="1">
    <citation type="journal article" date="2023" name="IMA Fungus">
        <title>Comparative genomic study of the Penicillium genus elucidates a diverse pangenome and 15 lateral gene transfer events.</title>
        <authorList>
            <person name="Petersen C."/>
            <person name="Sorensen T."/>
            <person name="Nielsen M.R."/>
            <person name="Sondergaard T.E."/>
            <person name="Sorensen J.L."/>
            <person name="Fitzpatrick D.A."/>
            <person name="Frisvad J.C."/>
            <person name="Nielsen K.L."/>
        </authorList>
    </citation>
    <scope>NUCLEOTIDE SEQUENCE</scope>
    <source>
        <strain evidence="1">IBT 15450</strain>
    </source>
</reference>